<evidence type="ECO:0000256" key="6">
    <source>
        <dbReference type="ARBA" id="ARBA00023065"/>
    </source>
</evidence>
<evidence type="ECO:0000256" key="8">
    <source>
        <dbReference type="ARBA" id="ARBA00023303"/>
    </source>
</evidence>
<keyword evidence="12" id="KW-1185">Reference proteome</keyword>
<gene>
    <name evidence="9" type="primary">inx</name>
    <name evidence="11" type="ORF">BaRGS_00000920</name>
</gene>
<evidence type="ECO:0000256" key="3">
    <source>
        <dbReference type="ARBA" id="ARBA00022475"/>
    </source>
</evidence>
<reference evidence="11 12" key="1">
    <citation type="journal article" date="2023" name="Sci. Data">
        <title>Genome assembly of the Korean intertidal mud-creeper Batillaria attramentaria.</title>
        <authorList>
            <person name="Patra A.K."/>
            <person name="Ho P.T."/>
            <person name="Jun S."/>
            <person name="Lee S.J."/>
            <person name="Kim Y."/>
            <person name="Won Y.J."/>
        </authorList>
    </citation>
    <scope>NUCLEOTIDE SEQUENCE [LARGE SCALE GENOMIC DNA]</scope>
    <source>
        <strain evidence="11">Wonlab-2016</strain>
    </source>
</reference>
<dbReference type="InterPro" id="IPR000990">
    <property type="entry name" value="Innexin"/>
</dbReference>
<dbReference type="PANTHER" id="PTHR11893">
    <property type="entry name" value="INNEXIN"/>
    <property type="match status" value="1"/>
</dbReference>
<keyword evidence="3" id="KW-1003">Cell membrane</keyword>
<feature type="region of interest" description="Disordered" evidence="10">
    <location>
        <begin position="414"/>
        <end position="451"/>
    </location>
</feature>
<accession>A0ABD0M877</accession>
<dbReference type="PROSITE" id="PS51013">
    <property type="entry name" value="PANNEXIN"/>
    <property type="match status" value="1"/>
</dbReference>
<feature type="transmembrane region" description="Helical" evidence="9">
    <location>
        <begin position="317"/>
        <end position="339"/>
    </location>
</feature>
<proteinExistence type="inferred from homology"/>
<dbReference type="EMBL" id="JACVVK020000003">
    <property type="protein sequence ID" value="KAK7507955.1"/>
    <property type="molecule type" value="Genomic_DNA"/>
</dbReference>
<organism evidence="11 12">
    <name type="scientific">Batillaria attramentaria</name>
    <dbReference type="NCBI Taxonomy" id="370345"/>
    <lineage>
        <taxon>Eukaryota</taxon>
        <taxon>Metazoa</taxon>
        <taxon>Spiralia</taxon>
        <taxon>Lophotrochozoa</taxon>
        <taxon>Mollusca</taxon>
        <taxon>Gastropoda</taxon>
        <taxon>Caenogastropoda</taxon>
        <taxon>Sorbeoconcha</taxon>
        <taxon>Cerithioidea</taxon>
        <taxon>Batillariidae</taxon>
        <taxon>Batillaria</taxon>
    </lineage>
</organism>
<name>A0ABD0M877_9CAEN</name>
<evidence type="ECO:0000256" key="9">
    <source>
        <dbReference type="RuleBase" id="RU010713"/>
    </source>
</evidence>
<feature type="transmembrane region" description="Helical" evidence="9">
    <location>
        <begin position="129"/>
        <end position="151"/>
    </location>
</feature>
<keyword evidence="8 9" id="KW-0407">Ion channel</keyword>
<keyword evidence="7 9" id="KW-0472">Membrane</keyword>
<dbReference type="GO" id="GO:0034220">
    <property type="term" value="P:monoatomic ion transmembrane transport"/>
    <property type="evidence" value="ECO:0007669"/>
    <property type="project" value="UniProtKB-KW"/>
</dbReference>
<evidence type="ECO:0000256" key="10">
    <source>
        <dbReference type="SAM" id="MobiDB-lite"/>
    </source>
</evidence>
<comment type="caution">
    <text evidence="9">Lacks conserved residue(s) required for the propagation of feature annotation.</text>
</comment>
<dbReference type="GO" id="GO:0005921">
    <property type="term" value="C:gap junction"/>
    <property type="evidence" value="ECO:0007669"/>
    <property type="project" value="UniProtKB-UniRule"/>
</dbReference>
<evidence type="ECO:0000256" key="4">
    <source>
        <dbReference type="ARBA" id="ARBA00022692"/>
    </source>
</evidence>
<feature type="transmembrane region" description="Helical" evidence="9">
    <location>
        <begin position="237"/>
        <end position="259"/>
    </location>
</feature>
<sequence>MPIVTPSQSPKSRVPVVDVLFVSDDRIPLGSVLLSFADIAKRGRIRDDDSIDQLNHWATVGLLTAMAMGTGAKQFVGMPIRCWLPAQYKKKMYQHYANQYCWISHMYYVPFSEPIAFDEEDRWEVDISFYRWVTVMFLIQALLFKLPYILWRELKGYSGLNVAKVVGMTLETSVMTQDKRDEQLSHAAAFMHRWLQTYTMYKYNAISRFREKISGIFFCFGKRTGTYLTGLYMFTKILYVANIVGQFFMLSAFLGLNYWNLGIDAMRELNKYGRWQDHYTFPRIGLCDYKIRQMANVQTFSVQCVLSINLFLEKMYLIMWFWMVGLLAANIVSLGIWFYGEVMPGRAERFMSRYIRLLDIDNAHDKTIFKLFVLNYLRSDGVFIIRMVVKNAGGMLSTDLVKQMWLVFQKGLQKRDGPNGAPRSLPRQPSAPAEDIDGDDQGESPEKDFTN</sequence>
<dbReference type="GO" id="GO:0005886">
    <property type="term" value="C:plasma membrane"/>
    <property type="evidence" value="ECO:0007669"/>
    <property type="project" value="UniProtKB-SubCell"/>
</dbReference>
<keyword evidence="5 9" id="KW-1133">Transmembrane helix</keyword>
<comment type="function">
    <text evidence="9">Structural component of the gap junctions.</text>
</comment>
<comment type="similarity">
    <text evidence="9">Belongs to the pannexin family.</text>
</comment>
<evidence type="ECO:0000256" key="2">
    <source>
        <dbReference type="ARBA" id="ARBA00022448"/>
    </source>
</evidence>
<comment type="subcellular location">
    <subcellularLocation>
        <location evidence="1 9">Cell membrane</location>
        <topology evidence="1 9">Multi-pass membrane protein</topology>
    </subcellularLocation>
</comment>
<evidence type="ECO:0000256" key="1">
    <source>
        <dbReference type="ARBA" id="ARBA00004651"/>
    </source>
</evidence>
<dbReference type="PANTHER" id="PTHR11893:SF36">
    <property type="entry name" value="INNEXIN-5"/>
    <property type="match status" value="1"/>
</dbReference>
<comment type="caution">
    <text evidence="11">The sequence shown here is derived from an EMBL/GenBank/DDBJ whole genome shotgun (WGS) entry which is preliminary data.</text>
</comment>
<evidence type="ECO:0000256" key="7">
    <source>
        <dbReference type="ARBA" id="ARBA00023136"/>
    </source>
</evidence>
<dbReference type="Pfam" id="PF00876">
    <property type="entry name" value="Innexin"/>
    <property type="match status" value="1"/>
</dbReference>
<protein>
    <recommendedName>
        <fullName evidence="9">Innexin</fullName>
    </recommendedName>
</protein>
<keyword evidence="6 9" id="KW-0406">Ion transport</keyword>
<dbReference type="AlphaFoldDB" id="A0ABD0M877"/>
<dbReference type="Proteomes" id="UP001519460">
    <property type="component" value="Unassembled WGS sequence"/>
</dbReference>
<dbReference type="PRINTS" id="PR01262">
    <property type="entry name" value="INNEXIN"/>
</dbReference>
<evidence type="ECO:0000313" key="12">
    <source>
        <dbReference type="Proteomes" id="UP001519460"/>
    </source>
</evidence>
<feature type="compositionally biased region" description="Acidic residues" evidence="10">
    <location>
        <begin position="434"/>
        <end position="443"/>
    </location>
</feature>
<keyword evidence="4 9" id="KW-0812">Transmembrane</keyword>
<keyword evidence="2 9" id="KW-0813">Transport</keyword>
<evidence type="ECO:0000256" key="5">
    <source>
        <dbReference type="ARBA" id="ARBA00022989"/>
    </source>
</evidence>
<evidence type="ECO:0000313" key="11">
    <source>
        <dbReference type="EMBL" id="KAK7507955.1"/>
    </source>
</evidence>